<evidence type="ECO:0000313" key="3">
    <source>
        <dbReference type="Proteomes" id="UP000675047"/>
    </source>
</evidence>
<dbReference type="RefSeq" id="WP_210666001.1">
    <property type="nucleotide sequence ID" value="NZ_JAGFBV010000010.1"/>
</dbReference>
<dbReference type="SUPFAM" id="SSF52777">
    <property type="entry name" value="CoA-dependent acyltransferases"/>
    <property type="match status" value="1"/>
</dbReference>
<dbReference type="Proteomes" id="UP000675047">
    <property type="component" value="Unassembled WGS sequence"/>
</dbReference>
<keyword evidence="3" id="KW-1185">Reference proteome</keyword>
<protein>
    <submittedName>
        <fullName evidence="2">Chloramphenicol acetyltransferase</fullName>
    </submittedName>
</protein>
<dbReference type="GO" id="GO:0008811">
    <property type="term" value="F:chloramphenicol O-acetyltransferase activity"/>
    <property type="evidence" value="ECO:0007669"/>
    <property type="project" value="InterPro"/>
</dbReference>
<proteinExistence type="predicted"/>
<evidence type="ECO:0000313" key="2">
    <source>
        <dbReference type="EMBL" id="MBP4137996.1"/>
    </source>
</evidence>
<accession>A0A941AXE3</accession>
<dbReference type="PANTHER" id="PTHR38474:SF1">
    <property type="entry name" value="SLR0299 PROTEIN"/>
    <property type="match status" value="1"/>
</dbReference>
<comment type="caution">
    <text evidence="2">The sequence shown here is derived from an EMBL/GenBank/DDBJ whole genome shotgun (WGS) entry which is preliminary data.</text>
</comment>
<dbReference type="SMART" id="SM01059">
    <property type="entry name" value="CAT"/>
    <property type="match status" value="1"/>
</dbReference>
<organism evidence="2 3">
    <name type="scientific">Flavobacterium geliluteum</name>
    <dbReference type="NCBI Taxonomy" id="2816120"/>
    <lineage>
        <taxon>Bacteria</taxon>
        <taxon>Pseudomonadati</taxon>
        <taxon>Bacteroidota</taxon>
        <taxon>Flavobacteriia</taxon>
        <taxon>Flavobacteriales</taxon>
        <taxon>Flavobacteriaceae</taxon>
        <taxon>Flavobacterium</taxon>
    </lineage>
</organism>
<dbReference type="PANTHER" id="PTHR38474">
    <property type="entry name" value="SLR0299 PROTEIN"/>
    <property type="match status" value="1"/>
</dbReference>
<gene>
    <name evidence="2" type="ORF">J3495_07815</name>
</gene>
<dbReference type="InterPro" id="IPR001707">
    <property type="entry name" value="Cmp_AcTrfase"/>
</dbReference>
<feature type="active site" description="Proton acceptor" evidence="1">
    <location>
        <position position="188"/>
    </location>
</feature>
<dbReference type="EMBL" id="JAGFBV010000010">
    <property type="protein sequence ID" value="MBP4137996.1"/>
    <property type="molecule type" value="Genomic_DNA"/>
</dbReference>
<dbReference type="PIRSF" id="PIRSF000440">
    <property type="entry name" value="CAT"/>
    <property type="match status" value="1"/>
</dbReference>
<dbReference type="AlphaFoldDB" id="A0A941AXE3"/>
<reference evidence="2 3" key="1">
    <citation type="submission" date="2021-03" db="EMBL/GenBank/DDBJ databases">
        <title>Flavobacterium Flabelliformis Sp. Nov. And Flavobacterium Geliluteum Sp. Nov., Two Novel Multidrug Resistant Psychrophilic Species Isolated From Antarctica.</title>
        <authorList>
            <person name="Kralova S."/>
            <person name="Busse H.J."/>
            <person name="Bezdicek M."/>
            <person name="Nykrynova M."/>
            <person name="Kroupova E."/>
            <person name="Krsek D."/>
            <person name="Sedlacek I."/>
        </authorList>
    </citation>
    <scope>NUCLEOTIDE SEQUENCE [LARGE SCALE GENOMIC DNA]</scope>
    <source>
        <strain evidence="2 3">P7388</strain>
    </source>
</reference>
<name>A0A941AXE3_9FLAO</name>
<evidence type="ECO:0000256" key="1">
    <source>
        <dbReference type="PIRSR" id="PIRSR000440-1"/>
    </source>
</evidence>
<dbReference type="InterPro" id="IPR023213">
    <property type="entry name" value="CAT-like_dom_sf"/>
</dbReference>
<sequence length="213" mass="24624">MKTILDLENWNRKEHFKHFSQMEEPFFGATVTIDCTTAYQNAKKLNTSFFIYYLHKTLVAVNTIENFKYRISDDKIYINGRVDASATIGREDGTFGFSLMEYHPDFKIFEQNALAEIERIQNTTGIFTREFKDDNVIHFSAIPWLNFTSLSHARSFTYPDSCPKISFGKMISSDNGKRSIAMSVHVHHGLMDGLHVGKFVDCFQDLMNHPLEK</sequence>
<dbReference type="Gene3D" id="3.30.559.10">
    <property type="entry name" value="Chloramphenicol acetyltransferase-like domain"/>
    <property type="match status" value="1"/>
</dbReference>
<dbReference type="Pfam" id="PF00302">
    <property type="entry name" value="CAT"/>
    <property type="match status" value="1"/>
</dbReference>